<organism evidence="2 3">
    <name type="scientific">Nonomuraea soli</name>
    <dbReference type="NCBI Taxonomy" id="1032476"/>
    <lineage>
        <taxon>Bacteria</taxon>
        <taxon>Bacillati</taxon>
        <taxon>Actinomycetota</taxon>
        <taxon>Actinomycetes</taxon>
        <taxon>Streptosporangiales</taxon>
        <taxon>Streptosporangiaceae</taxon>
        <taxon>Nonomuraea</taxon>
    </lineage>
</organism>
<evidence type="ECO:0000313" key="2">
    <source>
        <dbReference type="EMBL" id="MBA2891441.1"/>
    </source>
</evidence>
<keyword evidence="1" id="KW-0812">Transmembrane</keyword>
<gene>
    <name evidence="2" type="ORF">HNR30_002782</name>
</gene>
<name>A0A7W0CHT0_9ACTN</name>
<accession>A0A7W0CHT0</accession>
<proteinExistence type="predicted"/>
<dbReference type="Proteomes" id="UP000530928">
    <property type="component" value="Unassembled WGS sequence"/>
</dbReference>
<dbReference type="EMBL" id="JACDUR010000003">
    <property type="protein sequence ID" value="MBA2891441.1"/>
    <property type="molecule type" value="Genomic_DNA"/>
</dbReference>
<keyword evidence="1" id="KW-1133">Transmembrane helix</keyword>
<comment type="caution">
    <text evidence="2">The sequence shown here is derived from an EMBL/GenBank/DDBJ whole genome shotgun (WGS) entry which is preliminary data.</text>
</comment>
<keyword evidence="3" id="KW-1185">Reference proteome</keyword>
<feature type="transmembrane region" description="Helical" evidence="1">
    <location>
        <begin position="35"/>
        <end position="54"/>
    </location>
</feature>
<protein>
    <submittedName>
        <fullName evidence="2">Uncharacterized protein</fullName>
    </submittedName>
</protein>
<evidence type="ECO:0000313" key="3">
    <source>
        <dbReference type="Proteomes" id="UP000530928"/>
    </source>
</evidence>
<evidence type="ECO:0000256" key="1">
    <source>
        <dbReference type="SAM" id="Phobius"/>
    </source>
</evidence>
<sequence length="131" mass="14246">MSQGSLFRVSALRRRQEGPKERHEPVWLTPAWELAAFWITAALLVILLLVLALLPVPYHVSVPAVVRAGRLEADVPPGARAATLHVGDRRIPCVLDEGTPRCDGLPENGTRGTLLVEAGRRSTLAQLVETS</sequence>
<dbReference type="AlphaFoldDB" id="A0A7W0CHT0"/>
<dbReference type="RefSeq" id="WP_181610236.1">
    <property type="nucleotide sequence ID" value="NZ_BAABAM010000002.1"/>
</dbReference>
<reference evidence="2 3" key="1">
    <citation type="submission" date="2020-07" db="EMBL/GenBank/DDBJ databases">
        <title>Genomic Encyclopedia of Type Strains, Phase IV (KMG-IV): sequencing the most valuable type-strain genomes for metagenomic binning, comparative biology and taxonomic classification.</title>
        <authorList>
            <person name="Goeker M."/>
        </authorList>
    </citation>
    <scope>NUCLEOTIDE SEQUENCE [LARGE SCALE GENOMIC DNA]</scope>
    <source>
        <strain evidence="2 3">DSM 45533</strain>
    </source>
</reference>
<keyword evidence="1" id="KW-0472">Membrane</keyword>